<proteinExistence type="predicted"/>
<accession>M7BFG7</accession>
<keyword evidence="3" id="KW-1185">Reference proteome</keyword>
<evidence type="ECO:0000259" key="1">
    <source>
        <dbReference type="PROSITE" id="PS50003"/>
    </source>
</evidence>
<dbReference type="InterPro" id="IPR001849">
    <property type="entry name" value="PH_domain"/>
</dbReference>
<dbReference type="STRING" id="8469.M7BFG7"/>
<reference evidence="3" key="1">
    <citation type="journal article" date="2013" name="Nat. Genet.">
        <title>The draft genomes of soft-shell turtle and green sea turtle yield insights into the development and evolution of the turtle-specific body plan.</title>
        <authorList>
            <person name="Wang Z."/>
            <person name="Pascual-Anaya J."/>
            <person name="Zadissa A."/>
            <person name="Li W."/>
            <person name="Niimura Y."/>
            <person name="Huang Z."/>
            <person name="Li C."/>
            <person name="White S."/>
            <person name="Xiong Z."/>
            <person name="Fang D."/>
            <person name="Wang B."/>
            <person name="Ming Y."/>
            <person name="Chen Y."/>
            <person name="Zheng Y."/>
            <person name="Kuraku S."/>
            <person name="Pignatelli M."/>
            <person name="Herrero J."/>
            <person name="Beal K."/>
            <person name="Nozawa M."/>
            <person name="Li Q."/>
            <person name="Wang J."/>
            <person name="Zhang H."/>
            <person name="Yu L."/>
            <person name="Shigenobu S."/>
            <person name="Wang J."/>
            <person name="Liu J."/>
            <person name="Flicek P."/>
            <person name="Searle S."/>
            <person name="Wang J."/>
            <person name="Kuratani S."/>
            <person name="Yin Y."/>
            <person name="Aken B."/>
            <person name="Zhang G."/>
            <person name="Irie N."/>
        </authorList>
    </citation>
    <scope>NUCLEOTIDE SEQUENCE [LARGE SCALE GENOMIC DNA]</scope>
</reference>
<dbReference type="Proteomes" id="UP000031443">
    <property type="component" value="Unassembled WGS sequence"/>
</dbReference>
<dbReference type="PROSITE" id="PS50003">
    <property type="entry name" value="PH_DOMAIN"/>
    <property type="match status" value="1"/>
</dbReference>
<sequence length="97" mass="11093">MGDRQQLTHRSEDTTLLRLSRQNAFQIIAVDGVCSGIIQSLSAEDCMDWLQAIATNISNLTKHNVSIDQSGSVDFQIIFDHRYCKMSYRFKHRIICS</sequence>
<evidence type="ECO:0000313" key="2">
    <source>
        <dbReference type="EMBL" id="EMP36691.1"/>
    </source>
</evidence>
<dbReference type="AlphaFoldDB" id="M7BFG7"/>
<organism evidence="2 3">
    <name type="scientific">Chelonia mydas</name>
    <name type="common">Green sea-turtle</name>
    <name type="synonym">Chelonia agassizi</name>
    <dbReference type="NCBI Taxonomy" id="8469"/>
    <lineage>
        <taxon>Eukaryota</taxon>
        <taxon>Metazoa</taxon>
        <taxon>Chordata</taxon>
        <taxon>Craniata</taxon>
        <taxon>Vertebrata</taxon>
        <taxon>Euteleostomi</taxon>
        <taxon>Archelosauria</taxon>
        <taxon>Testudinata</taxon>
        <taxon>Testudines</taxon>
        <taxon>Cryptodira</taxon>
        <taxon>Durocryptodira</taxon>
        <taxon>Americhelydia</taxon>
        <taxon>Chelonioidea</taxon>
        <taxon>Cheloniidae</taxon>
        <taxon>Chelonia</taxon>
    </lineage>
</organism>
<evidence type="ECO:0000313" key="3">
    <source>
        <dbReference type="Proteomes" id="UP000031443"/>
    </source>
</evidence>
<feature type="domain" description="PH" evidence="1">
    <location>
        <begin position="1"/>
        <end position="58"/>
    </location>
</feature>
<name>M7BFG7_CHEMY</name>
<protein>
    <submittedName>
        <fullName evidence="2">Gamma-1-syntrophin</fullName>
    </submittedName>
</protein>
<dbReference type="EMBL" id="KB524249">
    <property type="protein sequence ID" value="EMP36691.1"/>
    <property type="molecule type" value="Genomic_DNA"/>
</dbReference>
<dbReference type="SUPFAM" id="SSF50729">
    <property type="entry name" value="PH domain-like"/>
    <property type="match status" value="1"/>
</dbReference>
<gene>
    <name evidence="2" type="ORF">UY3_06086</name>
</gene>